<evidence type="ECO:0000256" key="3">
    <source>
        <dbReference type="ARBA" id="ARBA00022679"/>
    </source>
</evidence>
<dbReference type="GO" id="GO:0005886">
    <property type="term" value="C:plasma membrane"/>
    <property type="evidence" value="ECO:0007669"/>
    <property type="project" value="TreeGrafter"/>
</dbReference>
<dbReference type="AlphaFoldDB" id="A0A0N4VN84"/>
<dbReference type="Proteomes" id="UP000274131">
    <property type="component" value="Unassembled WGS sequence"/>
</dbReference>
<comment type="catalytic activity">
    <reaction evidence="9">
        <text>a 1,2-diacyl-sn-glycero-3-phospho-(1D-myo-inositol-5-phosphate) + ATP = a 1,2-diacyl-sn-glycero-3-phospho-(1D-myo-inositol-4,5-bisphosphate) + ADP + H(+)</text>
        <dbReference type="Rhea" id="RHEA:12280"/>
        <dbReference type="ChEBI" id="CHEBI:15378"/>
        <dbReference type="ChEBI" id="CHEBI:30616"/>
        <dbReference type="ChEBI" id="CHEBI:57795"/>
        <dbReference type="ChEBI" id="CHEBI:58456"/>
        <dbReference type="ChEBI" id="CHEBI:456216"/>
        <dbReference type="EC" id="2.7.1.149"/>
    </reaction>
    <physiologicalReaction direction="left-to-right" evidence="9">
        <dbReference type="Rhea" id="RHEA:12281"/>
    </physiologicalReaction>
</comment>
<evidence type="ECO:0000256" key="5">
    <source>
        <dbReference type="ARBA" id="ARBA00022777"/>
    </source>
</evidence>
<sequence length="406" mass="46061">MSKKVPLKKKGKGKVLVPKWKLFRAKEPLLSVFMWGVNHSMGELMHVPPPGLLMPDDFKASAKIKVDYHAFNKDNMPSHFKIKDYCPNVFRNIREQFGVDQNEYLRSLTHYEPDSESDQIDKSGSRLFVSYDKKFVIKTMDSEAVAELHSILRSYHQYVVEKHGKTLLPQYLGLYRITVDGTETYLIVMRNIFGRNYVVHRKYDLKGSTVQRQASEKEKTKELPTLKVLLFLNYDYKLLLPEDARQKLIDMLNADTEFLAKLRLMDYSLLVGIHDIERAEKEAAEVATSQQQIEQSEGEASADELGPTPPESPVPSTGAFAPIPPGGPNLDDEFFAIPSNAASSKRLIYFIGLVDILTYYGVKKRTASAAKAVKYGSEAENISTVKPDQYARRLLEFVTRAVNDSP</sequence>
<organism evidence="17">
    <name type="scientific">Enterobius vermicularis</name>
    <name type="common">Human pinworm</name>
    <dbReference type="NCBI Taxonomy" id="51028"/>
    <lineage>
        <taxon>Eukaryota</taxon>
        <taxon>Metazoa</taxon>
        <taxon>Ecdysozoa</taxon>
        <taxon>Nematoda</taxon>
        <taxon>Chromadorea</taxon>
        <taxon>Rhabditida</taxon>
        <taxon>Spirurina</taxon>
        <taxon>Oxyuridomorpha</taxon>
        <taxon>Oxyuroidea</taxon>
        <taxon>Oxyuridae</taxon>
        <taxon>Enterobius</taxon>
    </lineage>
</organism>
<evidence type="ECO:0000313" key="17">
    <source>
        <dbReference type="WBParaSite" id="EVEC_0001243001-mRNA-1"/>
    </source>
</evidence>
<dbReference type="SMART" id="SM00330">
    <property type="entry name" value="PIPKc"/>
    <property type="match status" value="1"/>
</dbReference>
<dbReference type="CDD" id="cd17305">
    <property type="entry name" value="PIPKc_PIP5KII"/>
    <property type="match status" value="1"/>
</dbReference>
<feature type="region of interest" description="Disordered" evidence="13">
    <location>
        <begin position="284"/>
        <end position="323"/>
    </location>
</feature>
<evidence type="ECO:0000256" key="10">
    <source>
        <dbReference type="ARBA" id="ARBA00036950"/>
    </source>
</evidence>
<dbReference type="GO" id="GO:0005524">
    <property type="term" value="F:ATP binding"/>
    <property type="evidence" value="ECO:0007669"/>
    <property type="project" value="UniProtKB-UniRule"/>
</dbReference>
<evidence type="ECO:0000256" key="8">
    <source>
        <dbReference type="ARBA" id="ARBA00036478"/>
    </source>
</evidence>
<dbReference type="PANTHER" id="PTHR23086">
    <property type="entry name" value="PHOSPHATIDYLINOSITOL-4-PHOSPHATE 5-KINASE"/>
    <property type="match status" value="1"/>
</dbReference>
<dbReference type="Gene3D" id="3.30.800.10">
    <property type="entry name" value="Phosphatidylinositol Phosphate Kinase II Beta"/>
    <property type="match status" value="1"/>
</dbReference>
<keyword evidence="5 12" id="KW-0418">Kinase</keyword>
<evidence type="ECO:0000256" key="2">
    <source>
        <dbReference type="ARBA" id="ARBA00022490"/>
    </source>
</evidence>
<gene>
    <name evidence="15" type="ORF">EVEC_LOCUS11630</name>
</gene>
<dbReference type="EC" id="2.7.1.149" evidence="11"/>
<dbReference type="FunFam" id="3.30.800.10:FF:000002">
    <property type="entry name" value="Phosphatidylinositol 5-phosphate 4-kinase type-2 beta"/>
    <property type="match status" value="1"/>
</dbReference>
<feature type="domain" description="PIPK" evidence="14">
    <location>
        <begin position="25"/>
        <end position="402"/>
    </location>
</feature>
<evidence type="ECO:0000256" key="7">
    <source>
        <dbReference type="ARBA" id="ARBA00023098"/>
    </source>
</evidence>
<dbReference type="InterPro" id="IPR027483">
    <property type="entry name" value="PInositol-4-P-4/5-kinase_C_sf"/>
</dbReference>
<evidence type="ECO:0000313" key="15">
    <source>
        <dbReference type="EMBL" id="VDD96879.1"/>
    </source>
</evidence>
<evidence type="ECO:0000256" key="13">
    <source>
        <dbReference type="SAM" id="MobiDB-lite"/>
    </source>
</evidence>
<dbReference type="GO" id="GO:0005737">
    <property type="term" value="C:cytoplasm"/>
    <property type="evidence" value="ECO:0007669"/>
    <property type="project" value="UniProtKB-SubCell"/>
</dbReference>
<reference evidence="17" key="1">
    <citation type="submission" date="2017-02" db="UniProtKB">
        <authorList>
            <consortium name="WormBaseParasite"/>
        </authorList>
    </citation>
    <scope>IDENTIFICATION</scope>
</reference>
<dbReference type="GO" id="GO:0016309">
    <property type="term" value="F:1-phosphatidylinositol-5-phosphate 4-kinase activity"/>
    <property type="evidence" value="ECO:0007669"/>
    <property type="project" value="UniProtKB-EC"/>
</dbReference>
<dbReference type="WBParaSite" id="EVEC_0001243001-mRNA-1">
    <property type="protein sequence ID" value="EVEC_0001243001-mRNA-1"/>
    <property type="gene ID" value="EVEC_0001243001"/>
</dbReference>
<dbReference type="InterPro" id="IPR002498">
    <property type="entry name" value="PInositol-4-P-4/5-kinase_core"/>
</dbReference>
<dbReference type="GO" id="GO:0016308">
    <property type="term" value="F:1-phosphatidylinositol-4-phosphate 5-kinase activity"/>
    <property type="evidence" value="ECO:0007669"/>
    <property type="project" value="TreeGrafter"/>
</dbReference>
<keyword evidence="4 12" id="KW-0547">Nucleotide-binding</keyword>
<keyword evidence="16" id="KW-1185">Reference proteome</keyword>
<dbReference type="OrthoDB" id="20783at2759"/>
<comment type="subcellular location">
    <subcellularLocation>
        <location evidence="1">Cytoplasm</location>
    </subcellularLocation>
</comment>
<accession>A0A0N4VN84</accession>
<reference evidence="15 16" key="2">
    <citation type="submission" date="2018-10" db="EMBL/GenBank/DDBJ databases">
        <authorList>
            <consortium name="Pathogen Informatics"/>
        </authorList>
    </citation>
    <scope>NUCLEOTIDE SEQUENCE [LARGE SCALE GENOMIC DNA]</scope>
</reference>
<comment type="catalytic activity">
    <reaction evidence="8">
        <text>1,2-dihexadecanoyl-sn-glycero-3-phospho-(1D-myo-inositol-5-phosphate) + ATP = 1,2-dihexadecanoyl-sn-glycero-3-phospho-(1D-myo-inositol-4,5-bisphosphate) + ADP + H(+)</text>
        <dbReference type="Rhea" id="RHEA:55992"/>
        <dbReference type="ChEBI" id="CHEBI:15378"/>
        <dbReference type="ChEBI" id="CHEBI:30616"/>
        <dbReference type="ChEBI" id="CHEBI:83423"/>
        <dbReference type="ChEBI" id="CHEBI:84968"/>
        <dbReference type="ChEBI" id="CHEBI:456216"/>
    </reaction>
    <physiologicalReaction direction="left-to-right" evidence="8">
        <dbReference type="Rhea" id="RHEA:55993"/>
    </physiologicalReaction>
</comment>
<evidence type="ECO:0000256" key="9">
    <source>
        <dbReference type="ARBA" id="ARBA00036698"/>
    </source>
</evidence>
<dbReference type="InterPro" id="IPR027484">
    <property type="entry name" value="PInositol-4-P-5-kinase_N"/>
</dbReference>
<evidence type="ECO:0000256" key="6">
    <source>
        <dbReference type="ARBA" id="ARBA00022840"/>
    </source>
</evidence>
<dbReference type="SUPFAM" id="SSF56104">
    <property type="entry name" value="SAICAR synthase-like"/>
    <property type="match status" value="1"/>
</dbReference>
<evidence type="ECO:0000313" key="16">
    <source>
        <dbReference type="Proteomes" id="UP000274131"/>
    </source>
</evidence>
<keyword evidence="7" id="KW-0443">Lipid metabolism</keyword>
<dbReference type="EMBL" id="UXUI01012417">
    <property type="protein sequence ID" value="VDD96879.1"/>
    <property type="molecule type" value="Genomic_DNA"/>
</dbReference>
<proteinExistence type="predicted"/>
<keyword evidence="3 12" id="KW-0808">Transferase</keyword>
<dbReference type="STRING" id="51028.A0A0N4VN84"/>
<dbReference type="PROSITE" id="PS51455">
    <property type="entry name" value="PIPK"/>
    <property type="match status" value="1"/>
</dbReference>
<dbReference type="Pfam" id="PF01504">
    <property type="entry name" value="PIP5K"/>
    <property type="match status" value="1"/>
</dbReference>
<dbReference type="Gene3D" id="3.30.810.10">
    <property type="entry name" value="2-Layer Sandwich"/>
    <property type="match status" value="1"/>
</dbReference>
<keyword evidence="2" id="KW-0963">Cytoplasm</keyword>
<comment type="catalytic activity">
    <reaction evidence="10">
        <text>1,2-dihexadecanoyl-sn-glycero-3-phospho-(1D-myo-inositol-5-phosphate) + GTP = 1,2-dihexadecanoyl-sn-glycero-3-phospho-(1D-myo-inositol-4,5-bisphosphate) + GDP + H(+)</text>
        <dbReference type="Rhea" id="RHEA:55964"/>
        <dbReference type="ChEBI" id="CHEBI:15378"/>
        <dbReference type="ChEBI" id="CHEBI:37565"/>
        <dbReference type="ChEBI" id="CHEBI:58189"/>
        <dbReference type="ChEBI" id="CHEBI:83423"/>
        <dbReference type="ChEBI" id="CHEBI:84968"/>
    </reaction>
    <physiologicalReaction direction="left-to-right" evidence="10">
        <dbReference type="Rhea" id="RHEA:55965"/>
    </physiologicalReaction>
</comment>
<evidence type="ECO:0000256" key="4">
    <source>
        <dbReference type="ARBA" id="ARBA00022741"/>
    </source>
</evidence>
<evidence type="ECO:0000256" key="1">
    <source>
        <dbReference type="ARBA" id="ARBA00004496"/>
    </source>
</evidence>
<name>A0A0N4VN84_ENTVE</name>
<dbReference type="PANTHER" id="PTHR23086:SF8">
    <property type="entry name" value="PHOSPHATIDYLINOSITOL 5-PHOSPHATE 4-KINASE, ISOFORM A"/>
    <property type="match status" value="1"/>
</dbReference>
<dbReference type="GO" id="GO:0046854">
    <property type="term" value="P:phosphatidylinositol phosphate biosynthetic process"/>
    <property type="evidence" value="ECO:0007669"/>
    <property type="project" value="TreeGrafter"/>
</dbReference>
<evidence type="ECO:0000259" key="14">
    <source>
        <dbReference type="PROSITE" id="PS51455"/>
    </source>
</evidence>
<dbReference type="InterPro" id="IPR023610">
    <property type="entry name" value="PInositol-4/5-P-5/4-kinase"/>
</dbReference>
<evidence type="ECO:0000256" key="11">
    <source>
        <dbReference type="ARBA" id="ARBA00039039"/>
    </source>
</evidence>
<evidence type="ECO:0000256" key="12">
    <source>
        <dbReference type="PROSITE-ProRule" id="PRU00781"/>
    </source>
</evidence>
<keyword evidence="6 12" id="KW-0067">ATP-binding</keyword>
<protein>
    <recommendedName>
        <fullName evidence="11">1-phosphatidylinositol-5-phosphate 4-kinase</fullName>
        <ecNumber evidence="11">2.7.1.149</ecNumber>
    </recommendedName>
</protein>